<comment type="caution">
    <text evidence="11">The sequence shown here is derived from an EMBL/GenBank/DDBJ whole genome shotgun (WGS) entry which is preliminary data.</text>
</comment>
<evidence type="ECO:0000256" key="9">
    <source>
        <dbReference type="SAM" id="Phobius"/>
    </source>
</evidence>
<name>A0A8J4WBD7_9STRA</name>
<keyword evidence="3" id="KW-0479">Metal-binding</keyword>
<evidence type="ECO:0000256" key="8">
    <source>
        <dbReference type="SAM" id="MobiDB-lite"/>
    </source>
</evidence>
<dbReference type="SUPFAM" id="SSF56214">
    <property type="entry name" value="4'-phosphopantetheinyl transferase"/>
    <property type="match status" value="1"/>
</dbReference>
<evidence type="ECO:0000313" key="11">
    <source>
        <dbReference type="EMBL" id="KAF4320199.1"/>
    </source>
</evidence>
<evidence type="ECO:0000313" key="12">
    <source>
        <dbReference type="Proteomes" id="UP000702964"/>
    </source>
</evidence>
<keyword evidence="9" id="KW-1133">Transmembrane helix</keyword>
<feature type="compositionally biased region" description="Acidic residues" evidence="8">
    <location>
        <begin position="300"/>
        <end position="330"/>
    </location>
</feature>
<keyword evidence="1" id="KW-0444">Lipid biosynthesis</keyword>
<dbReference type="InterPro" id="IPR004568">
    <property type="entry name" value="Ppantetheine-prot_Trfase_dom"/>
</dbReference>
<dbReference type="Proteomes" id="UP000702964">
    <property type="component" value="Unassembled WGS sequence"/>
</dbReference>
<gene>
    <name evidence="11" type="ORF">G195_004320</name>
</gene>
<protein>
    <recommendedName>
        <fullName evidence="10">4'-phosphopantetheinyl transferase domain-containing protein</fullName>
    </recommendedName>
</protein>
<feature type="compositionally biased region" description="Basic and acidic residues" evidence="8">
    <location>
        <begin position="210"/>
        <end position="236"/>
    </location>
</feature>
<dbReference type="EMBL" id="AOFI03000168">
    <property type="protein sequence ID" value="KAF4320199.1"/>
    <property type="molecule type" value="Genomic_DNA"/>
</dbReference>
<feature type="region of interest" description="Disordered" evidence="8">
    <location>
        <begin position="208"/>
        <end position="246"/>
    </location>
</feature>
<dbReference type="NCBIfam" id="TIGR00556">
    <property type="entry name" value="pantethn_trn"/>
    <property type="match status" value="1"/>
</dbReference>
<sequence length="516" mass="55952">MVQTSTALPTHPRRGLAGIHHTTKYTPKVVKKSPTPAPSTFPEGSDDSDSDSYDSYEQEGSIDVDLKGSDEADVDLKGSEELDIESSQDVDMDVDGSSDMDVELGPHDGLDFSGEGDQTVDLDSSEDMDFDASASLGASGQLDADIEFTDGSVDVDIDDDEDYSQELEFEDNEVVDEIIDVPEGAKSIHLRVHRGNVDLDIIKSAQFTPKSEEAKPEAKKEEEQKEEAPAQEEKNTEVAAATTEESVSYAAEAKEWVEENGSKPAFLGGIIGAAVGIVGVAGVAIAKRRKRTSAKSVLEADVEADEAAAAEEDEDASESDSDEDSDEDVEAGVQALTEEDKDEEKKTSVVEGSVSVIGINLSIMYGIGVDLALVPRFERSFARFGKRFLRRAFHPKEIEEFYARPSSERAVYLASRWAVKEATFKAFQSYRVLFPEIYAARGGVEGPRVPTFLPVTKDSKALRLEFSGETAALAQQLRLVDPLVSISHDGDYAVAYVLLQQEGHDDVAPASTATWK</sequence>
<keyword evidence="2" id="KW-0808">Transferase</keyword>
<keyword evidence="9" id="KW-0472">Membrane</keyword>
<feature type="compositionally biased region" description="Acidic residues" evidence="8">
    <location>
        <begin position="44"/>
        <end position="62"/>
    </location>
</feature>
<dbReference type="GO" id="GO:0008897">
    <property type="term" value="F:holo-[acyl-carrier-protein] synthase activity"/>
    <property type="evidence" value="ECO:0007669"/>
    <property type="project" value="InterPro"/>
</dbReference>
<evidence type="ECO:0000256" key="2">
    <source>
        <dbReference type="ARBA" id="ARBA00022679"/>
    </source>
</evidence>
<keyword evidence="5" id="KW-0460">Magnesium</keyword>
<feature type="domain" description="4'-phosphopantetheinyl transferase" evidence="10">
    <location>
        <begin position="366"/>
        <end position="428"/>
    </location>
</feature>
<evidence type="ECO:0000256" key="1">
    <source>
        <dbReference type="ARBA" id="ARBA00022516"/>
    </source>
</evidence>
<feature type="compositionally biased region" description="Acidic residues" evidence="8">
    <location>
        <begin position="81"/>
        <end position="102"/>
    </location>
</feature>
<dbReference type="HAMAP" id="MF_00101">
    <property type="entry name" value="AcpS"/>
    <property type="match status" value="1"/>
</dbReference>
<reference evidence="11" key="2">
    <citation type="submission" date="2020-02" db="EMBL/GenBank/DDBJ databases">
        <authorList>
            <person name="Studholme D.J."/>
        </authorList>
    </citation>
    <scope>NUCLEOTIDE SEQUENCE</scope>
    <source>
        <strain evidence="11">00238/432</strain>
    </source>
</reference>
<dbReference type="InterPro" id="IPR037143">
    <property type="entry name" value="4-PPantetheinyl_Trfase_dom_sf"/>
</dbReference>
<dbReference type="Gene3D" id="3.90.470.20">
    <property type="entry name" value="4'-phosphopantetheinyl transferase domain"/>
    <property type="match status" value="1"/>
</dbReference>
<evidence type="ECO:0000259" key="10">
    <source>
        <dbReference type="Pfam" id="PF01648"/>
    </source>
</evidence>
<keyword evidence="4" id="KW-0276">Fatty acid metabolism</keyword>
<dbReference type="GO" id="GO:0000287">
    <property type="term" value="F:magnesium ion binding"/>
    <property type="evidence" value="ECO:0007669"/>
    <property type="project" value="InterPro"/>
</dbReference>
<evidence type="ECO:0000256" key="4">
    <source>
        <dbReference type="ARBA" id="ARBA00022832"/>
    </source>
</evidence>
<proteinExistence type="inferred from homology"/>
<reference evidence="11" key="1">
    <citation type="journal article" date="2015" name="Genom Data">
        <title>Draft genome sequences of Phytophthora kernoviae and Phytophthora ramorum lineage EU2 from Scotland.</title>
        <authorList>
            <person name="Sambles C."/>
            <person name="Schlenzig A."/>
            <person name="O'Neill P."/>
            <person name="Grant M."/>
            <person name="Studholme D.J."/>
        </authorList>
    </citation>
    <scope>NUCLEOTIDE SEQUENCE</scope>
    <source>
        <strain evidence="11">00238/432</strain>
    </source>
</reference>
<dbReference type="GO" id="GO:0006633">
    <property type="term" value="P:fatty acid biosynthetic process"/>
    <property type="evidence" value="ECO:0007669"/>
    <property type="project" value="UniProtKB-KW"/>
</dbReference>
<feature type="compositionally biased region" description="Basic and acidic residues" evidence="8">
    <location>
        <begin position="64"/>
        <end position="80"/>
    </location>
</feature>
<dbReference type="Pfam" id="PF01648">
    <property type="entry name" value="ACPS"/>
    <property type="match status" value="1"/>
</dbReference>
<keyword evidence="9" id="KW-0812">Transmembrane</keyword>
<feature type="region of interest" description="Disordered" evidence="8">
    <location>
        <begin position="296"/>
        <end position="330"/>
    </location>
</feature>
<dbReference type="InterPro" id="IPR008278">
    <property type="entry name" value="4-PPantetheinyl_Trfase_dom"/>
</dbReference>
<dbReference type="InterPro" id="IPR002582">
    <property type="entry name" value="ACPS"/>
</dbReference>
<keyword evidence="6" id="KW-0443">Lipid metabolism</keyword>
<feature type="transmembrane region" description="Helical" evidence="9">
    <location>
        <begin position="265"/>
        <end position="286"/>
    </location>
</feature>
<evidence type="ECO:0000256" key="7">
    <source>
        <dbReference type="ARBA" id="ARBA00023160"/>
    </source>
</evidence>
<evidence type="ECO:0000256" key="5">
    <source>
        <dbReference type="ARBA" id="ARBA00022842"/>
    </source>
</evidence>
<organism evidence="11 12">
    <name type="scientific">Phytophthora kernoviae 00238/432</name>
    <dbReference type="NCBI Taxonomy" id="1284355"/>
    <lineage>
        <taxon>Eukaryota</taxon>
        <taxon>Sar</taxon>
        <taxon>Stramenopiles</taxon>
        <taxon>Oomycota</taxon>
        <taxon>Peronosporomycetes</taxon>
        <taxon>Peronosporales</taxon>
        <taxon>Peronosporaceae</taxon>
        <taxon>Phytophthora</taxon>
    </lineage>
</organism>
<accession>A0A8J4WBD7</accession>
<evidence type="ECO:0000256" key="3">
    <source>
        <dbReference type="ARBA" id="ARBA00022723"/>
    </source>
</evidence>
<dbReference type="AlphaFoldDB" id="A0A8J4WBD7"/>
<evidence type="ECO:0000256" key="6">
    <source>
        <dbReference type="ARBA" id="ARBA00023098"/>
    </source>
</evidence>
<feature type="region of interest" description="Disordered" evidence="8">
    <location>
        <begin position="1"/>
        <end position="125"/>
    </location>
</feature>
<keyword evidence="7" id="KW-0275">Fatty acid biosynthesis</keyword>